<name>A0A9P0FK91_BRAAE</name>
<dbReference type="AlphaFoldDB" id="A0A9P0FK91"/>
<gene>
    <name evidence="1" type="ORF">MELIAE_LOCUS8926</name>
</gene>
<dbReference type="OrthoDB" id="10038071at2759"/>
<organism evidence="1 2">
    <name type="scientific">Brassicogethes aeneus</name>
    <name type="common">Rape pollen beetle</name>
    <name type="synonym">Meligethes aeneus</name>
    <dbReference type="NCBI Taxonomy" id="1431903"/>
    <lineage>
        <taxon>Eukaryota</taxon>
        <taxon>Metazoa</taxon>
        <taxon>Ecdysozoa</taxon>
        <taxon>Arthropoda</taxon>
        <taxon>Hexapoda</taxon>
        <taxon>Insecta</taxon>
        <taxon>Pterygota</taxon>
        <taxon>Neoptera</taxon>
        <taxon>Endopterygota</taxon>
        <taxon>Coleoptera</taxon>
        <taxon>Polyphaga</taxon>
        <taxon>Cucujiformia</taxon>
        <taxon>Nitidulidae</taxon>
        <taxon>Meligethinae</taxon>
        <taxon>Brassicogethes</taxon>
    </lineage>
</organism>
<dbReference type="EMBL" id="OV121137">
    <property type="protein sequence ID" value="CAH0558648.1"/>
    <property type="molecule type" value="Genomic_DNA"/>
</dbReference>
<accession>A0A9P0FK91</accession>
<keyword evidence="2" id="KW-1185">Reference proteome</keyword>
<evidence type="ECO:0000313" key="1">
    <source>
        <dbReference type="EMBL" id="CAH0558648.1"/>
    </source>
</evidence>
<sequence>MLVNYIVKTYAPVWFVIKRYQSVKYGPKHIFKVVQTTRYLPDDIKKIIDPVIQRSAFFCHPENMLLAMIVDEREHIRELGYRRVLRAKTEIPKGKSVRNFVTPLINFDATDYTE</sequence>
<proteinExistence type="predicted"/>
<dbReference type="PANTHER" id="PTHR46409:SF1">
    <property type="entry name" value="HTH PSQ-TYPE DOMAIN-CONTAINING PROTEIN"/>
    <property type="match status" value="1"/>
</dbReference>
<reference evidence="1" key="1">
    <citation type="submission" date="2021-12" db="EMBL/GenBank/DDBJ databases">
        <authorList>
            <person name="King R."/>
        </authorList>
    </citation>
    <scope>NUCLEOTIDE SEQUENCE</scope>
</reference>
<dbReference type="Proteomes" id="UP001154078">
    <property type="component" value="Chromosome 6"/>
</dbReference>
<evidence type="ECO:0000313" key="2">
    <source>
        <dbReference type="Proteomes" id="UP001154078"/>
    </source>
</evidence>
<dbReference type="PANTHER" id="PTHR46409">
    <property type="entry name" value="HTH PSQ-TYPE DOMAIN-CONTAINING PROTEIN"/>
    <property type="match status" value="1"/>
</dbReference>
<protein>
    <submittedName>
        <fullName evidence="1">Uncharacterized protein</fullName>
    </submittedName>
</protein>